<dbReference type="InterPro" id="IPR018838">
    <property type="entry name" value="ZGRF1-like_N"/>
</dbReference>
<feature type="region of interest" description="Disordered" evidence="1">
    <location>
        <begin position="145"/>
        <end position="247"/>
    </location>
</feature>
<feature type="region of interest" description="Disordered" evidence="1">
    <location>
        <begin position="301"/>
        <end position="393"/>
    </location>
</feature>
<dbReference type="eggNOG" id="ENOG502S77U">
    <property type="taxonomic scope" value="Eukaryota"/>
</dbReference>
<evidence type="ECO:0000313" key="4">
    <source>
        <dbReference type="JaponicusDB" id="SJAG_02616"/>
    </source>
</evidence>
<feature type="compositionally biased region" description="Low complexity" evidence="1">
    <location>
        <begin position="219"/>
        <end position="242"/>
    </location>
</feature>
<dbReference type="PANTHER" id="PTHR28535:SF1">
    <property type="entry name" value="PROTEIN ZGRF1"/>
    <property type="match status" value="1"/>
</dbReference>
<feature type="compositionally biased region" description="Polar residues" evidence="1">
    <location>
        <begin position="372"/>
        <end position="389"/>
    </location>
</feature>
<dbReference type="InterPro" id="IPR052800">
    <property type="entry name" value="DNA_Repair_Helicase_ZGRF1"/>
</dbReference>
<feature type="compositionally biased region" description="Pro residues" evidence="1">
    <location>
        <begin position="332"/>
        <end position="345"/>
    </location>
</feature>
<reference evidence="3 5" key="1">
    <citation type="journal article" date="2011" name="Science">
        <title>Comparative functional genomics of the fission yeasts.</title>
        <authorList>
            <person name="Rhind N."/>
            <person name="Chen Z."/>
            <person name="Yassour M."/>
            <person name="Thompson D.A."/>
            <person name="Haas B.J."/>
            <person name="Habib N."/>
            <person name="Wapinski I."/>
            <person name="Roy S."/>
            <person name="Lin M.F."/>
            <person name="Heiman D.I."/>
            <person name="Young S.K."/>
            <person name="Furuya K."/>
            <person name="Guo Y."/>
            <person name="Pidoux A."/>
            <person name="Chen H.M."/>
            <person name="Robbertse B."/>
            <person name="Goldberg J.M."/>
            <person name="Aoki K."/>
            <person name="Bayne E.H."/>
            <person name="Berlin A.M."/>
            <person name="Desjardins C.A."/>
            <person name="Dobbs E."/>
            <person name="Dukaj L."/>
            <person name="Fan L."/>
            <person name="FitzGerald M.G."/>
            <person name="French C."/>
            <person name="Gujja S."/>
            <person name="Hansen K."/>
            <person name="Keifenheim D."/>
            <person name="Levin J.Z."/>
            <person name="Mosher R.A."/>
            <person name="Mueller C.A."/>
            <person name="Pfiffner J."/>
            <person name="Priest M."/>
            <person name="Russ C."/>
            <person name="Smialowska A."/>
            <person name="Swoboda P."/>
            <person name="Sykes S.M."/>
            <person name="Vaughn M."/>
            <person name="Vengrova S."/>
            <person name="Yoder R."/>
            <person name="Zeng Q."/>
            <person name="Allshire R."/>
            <person name="Baulcombe D."/>
            <person name="Birren B.W."/>
            <person name="Brown W."/>
            <person name="Ekwall K."/>
            <person name="Kellis M."/>
            <person name="Leatherwood J."/>
            <person name="Levin H."/>
            <person name="Margalit H."/>
            <person name="Martienssen R."/>
            <person name="Nieduszynski C.A."/>
            <person name="Spatafora J.W."/>
            <person name="Friedman N."/>
            <person name="Dalgaard J.Z."/>
            <person name="Baumann P."/>
            <person name="Niki H."/>
            <person name="Regev A."/>
            <person name="Nusbaum C."/>
        </authorList>
    </citation>
    <scope>NUCLEOTIDE SEQUENCE [LARGE SCALE GENOMIC DNA]</scope>
    <source>
        <strain evidence="5">yFS275 / FY16936</strain>
    </source>
</reference>
<name>B6K0Q7_SCHJY</name>
<gene>
    <name evidence="4" type="primary">dbl2</name>
    <name evidence="3" type="ORF">SJAG_02616</name>
</gene>
<accession>B6K0Q7</accession>
<dbReference type="PANTHER" id="PTHR28535">
    <property type="entry name" value="ZINC FINGER GRF-TYPE CONTAINING 1"/>
    <property type="match status" value="1"/>
</dbReference>
<dbReference type="RefSeq" id="XP_002173821.2">
    <property type="nucleotide sequence ID" value="XM_002173785.2"/>
</dbReference>
<dbReference type="HOGENOM" id="CLU_387406_0_0_1"/>
<feature type="compositionally biased region" description="Low complexity" evidence="1">
    <location>
        <begin position="346"/>
        <end position="361"/>
    </location>
</feature>
<dbReference type="JaponicusDB" id="SJAG_02616">
    <property type="gene designation" value="dbl2"/>
</dbReference>
<feature type="region of interest" description="Disordered" evidence="1">
    <location>
        <begin position="97"/>
        <end position="117"/>
    </location>
</feature>
<sequence length="622" mass="68162">MSDNSQNLHDVLQFEVLWTAHKRKKNKQWQDGTMKFHSFNQRVVLYDSEYRVIATSFLPMRSTLSVGEELELDRFLVTLEALQNTTQTDVTPVLRPSSIQKTTNVPRLSAPPRLQKRSRTVVYPDSKNVTPFTSQHPGFVKATAVTKTPTEPSTSSSSNGIQSHRPAENNNHPFISPPSSSPSSSIGSISGLPSIAPSSKTPKKHKLAACIPVLRRPRNVSSNPSSSATTTRTPTPVSSPAPKDVAAVPTNKRIRRPPQIPTLRRPADRRVTCMDGTVHAPSMNLFTKTLEARAQLASKTLPEPEAPDIPSSPEFLDPSTIDEDDQEGIEPFPSPSILAPPPLPFPLAKSTPSLPQKSSSSFTNPRPLRPTPLQSKEQNAQAETSSPNMPVSKLLSAFSPSAQTTNSSVPEPNSPLSIATGYKRYRNLQRLPNLASKPFHPPRPTVQHLESIAPSRPTSKTRRPGVQLRTGKLVCKHVVLSPQPKTKSILDTFSNPLSHIRKRFQDTTPIIADSPPSSIPELPPLPKISTGTTNTVNEKPLSTVVNTRLTSRNPLRRSKTSLPTSHYSLHSPPISHPYDLPFVNTLSLASTTRKIQFIKTKLKRLSSTGGLINADNDDDFVS</sequence>
<keyword evidence="5" id="KW-1185">Reference proteome</keyword>
<dbReference type="EMBL" id="KE651166">
    <property type="protein sequence ID" value="EEB07528.2"/>
    <property type="molecule type" value="Genomic_DNA"/>
</dbReference>
<feature type="compositionally biased region" description="Polar residues" evidence="1">
    <location>
        <begin position="97"/>
        <end position="106"/>
    </location>
</feature>
<dbReference type="VEuPathDB" id="FungiDB:SJAG_02616"/>
<dbReference type="OMA" id="FRCLYTY"/>
<feature type="compositionally biased region" description="Low complexity" evidence="1">
    <location>
        <begin position="146"/>
        <end position="158"/>
    </location>
</feature>
<protein>
    <submittedName>
        <fullName evidence="3">Meiotic chromosome segregation protein</fullName>
    </submittedName>
</protein>
<dbReference type="Pfam" id="PF10382">
    <property type="entry name" value="ZGRF1-like_N"/>
    <property type="match status" value="1"/>
</dbReference>
<evidence type="ECO:0000256" key="1">
    <source>
        <dbReference type="SAM" id="MobiDB-lite"/>
    </source>
</evidence>
<evidence type="ECO:0000259" key="2">
    <source>
        <dbReference type="Pfam" id="PF10382"/>
    </source>
</evidence>
<dbReference type="GeneID" id="7047725"/>
<evidence type="ECO:0000313" key="3">
    <source>
        <dbReference type="EMBL" id="EEB07528.2"/>
    </source>
</evidence>
<dbReference type="AlphaFoldDB" id="B6K0Q7"/>
<proteinExistence type="predicted"/>
<organism evidence="3 5">
    <name type="scientific">Schizosaccharomyces japonicus (strain yFS275 / FY16936)</name>
    <name type="common">Fission yeast</name>
    <dbReference type="NCBI Taxonomy" id="402676"/>
    <lineage>
        <taxon>Eukaryota</taxon>
        <taxon>Fungi</taxon>
        <taxon>Dikarya</taxon>
        <taxon>Ascomycota</taxon>
        <taxon>Taphrinomycotina</taxon>
        <taxon>Schizosaccharomycetes</taxon>
        <taxon>Schizosaccharomycetales</taxon>
        <taxon>Schizosaccharomycetaceae</taxon>
        <taxon>Schizosaccharomyces</taxon>
    </lineage>
</organism>
<feature type="domain" description="5'-3' DNA helicase ZGRF1-like N-terminal" evidence="2">
    <location>
        <begin position="11"/>
        <end position="90"/>
    </location>
</feature>
<dbReference type="OrthoDB" id="6513042at2759"/>
<feature type="compositionally biased region" description="Low complexity" evidence="1">
    <location>
        <begin position="181"/>
        <end position="199"/>
    </location>
</feature>
<dbReference type="Proteomes" id="UP000001744">
    <property type="component" value="Unassembled WGS sequence"/>
</dbReference>
<evidence type="ECO:0000313" key="5">
    <source>
        <dbReference type="Proteomes" id="UP000001744"/>
    </source>
</evidence>